<dbReference type="AlphaFoldDB" id="A0A448YTL4"/>
<keyword evidence="3" id="KW-1185">Reference proteome</keyword>
<feature type="compositionally biased region" description="Acidic residues" evidence="1">
    <location>
        <begin position="186"/>
        <end position="200"/>
    </location>
</feature>
<evidence type="ECO:0000313" key="2">
    <source>
        <dbReference type="EMBL" id="VEU24240.1"/>
    </source>
</evidence>
<organism evidence="2 3">
    <name type="scientific">Brettanomyces naardenensis</name>
    <name type="common">Yeast</name>
    <dbReference type="NCBI Taxonomy" id="13370"/>
    <lineage>
        <taxon>Eukaryota</taxon>
        <taxon>Fungi</taxon>
        <taxon>Dikarya</taxon>
        <taxon>Ascomycota</taxon>
        <taxon>Saccharomycotina</taxon>
        <taxon>Pichiomycetes</taxon>
        <taxon>Pichiales</taxon>
        <taxon>Pichiaceae</taxon>
        <taxon>Brettanomyces</taxon>
    </lineage>
</organism>
<dbReference type="OrthoDB" id="3995003at2759"/>
<dbReference type="EMBL" id="CAACVR010000075">
    <property type="protein sequence ID" value="VEU24240.1"/>
    <property type="molecule type" value="Genomic_DNA"/>
</dbReference>
<reference evidence="2 3" key="1">
    <citation type="submission" date="2018-12" db="EMBL/GenBank/DDBJ databases">
        <authorList>
            <person name="Tiukova I."/>
            <person name="Dainat J."/>
        </authorList>
    </citation>
    <scope>NUCLEOTIDE SEQUENCE [LARGE SCALE GENOMIC DNA]</scope>
</reference>
<proteinExistence type="predicted"/>
<evidence type="ECO:0000256" key="1">
    <source>
        <dbReference type="SAM" id="MobiDB-lite"/>
    </source>
</evidence>
<accession>A0A448YTL4</accession>
<evidence type="ECO:0000313" key="3">
    <source>
        <dbReference type="Proteomes" id="UP000290900"/>
    </source>
</evidence>
<sequence>MSRGKRPLNEGTPTDYSHATKRRLIDNLEKLHLSDDGSKRKHSKNGLFGEIEDDGTDMSDYDGYYSDSDRIVIPDIDQYLRENQQDERTAQTDTPIGDRIEDFQNVDLEKLIIPDFSSKSRIRDYIARKLMLDTEGKKVGQEGTSYEKLYYLRKYVAKYFSLIKYYDPKTLVWRVYLRWKRRRKDEDEDEDEEMIDDEGDQLVRDDPVYGNGGNLTSGDEMSID</sequence>
<feature type="compositionally biased region" description="Basic and acidic residues" evidence="1">
    <location>
        <begin position="23"/>
        <end position="38"/>
    </location>
</feature>
<dbReference type="InParanoid" id="A0A448YTL4"/>
<feature type="region of interest" description="Disordered" evidence="1">
    <location>
        <begin position="184"/>
        <end position="224"/>
    </location>
</feature>
<protein>
    <submittedName>
        <fullName evidence="2">DEKNAAC105433</fullName>
    </submittedName>
</protein>
<feature type="compositionally biased region" description="Acidic residues" evidence="1">
    <location>
        <begin position="50"/>
        <end position="60"/>
    </location>
</feature>
<dbReference type="Proteomes" id="UP000290900">
    <property type="component" value="Unassembled WGS sequence"/>
</dbReference>
<feature type="region of interest" description="Disordered" evidence="1">
    <location>
        <begin position="1"/>
        <end position="60"/>
    </location>
</feature>
<gene>
    <name evidence="2" type="ORF">BRENAR_LOCUS4968</name>
</gene>
<name>A0A448YTL4_BRENA</name>